<name>A0A8H6RH62_9PEZI</name>
<dbReference type="AlphaFoldDB" id="A0A8H6RH62"/>
<keyword evidence="3" id="KW-1185">Reference proteome</keyword>
<gene>
    <name evidence="2" type="ORF">HII31_08068</name>
</gene>
<evidence type="ECO:0000313" key="3">
    <source>
        <dbReference type="Proteomes" id="UP000660729"/>
    </source>
</evidence>
<feature type="compositionally biased region" description="Polar residues" evidence="1">
    <location>
        <begin position="108"/>
        <end position="117"/>
    </location>
</feature>
<evidence type="ECO:0000256" key="1">
    <source>
        <dbReference type="SAM" id="MobiDB-lite"/>
    </source>
</evidence>
<reference evidence="2" key="1">
    <citation type="submission" date="2020-04" db="EMBL/GenBank/DDBJ databases">
        <title>Draft genome resource of the tomato pathogen Pseudocercospora fuligena.</title>
        <authorList>
            <person name="Zaccaron A."/>
        </authorList>
    </citation>
    <scope>NUCLEOTIDE SEQUENCE</scope>
    <source>
        <strain evidence="2">PF001</strain>
    </source>
</reference>
<feature type="region of interest" description="Disordered" evidence="1">
    <location>
        <begin position="86"/>
        <end position="117"/>
    </location>
</feature>
<feature type="compositionally biased region" description="Basic and acidic residues" evidence="1">
    <location>
        <begin position="86"/>
        <end position="104"/>
    </location>
</feature>
<proteinExistence type="predicted"/>
<dbReference type="Proteomes" id="UP000660729">
    <property type="component" value="Unassembled WGS sequence"/>
</dbReference>
<evidence type="ECO:0000313" key="2">
    <source>
        <dbReference type="EMBL" id="KAF7190909.1"/>
    </source>
</evidence>
<accession>A0A8H6RH62</accession>
<comment type="caution">
    <text evidence="2">The sequence shown here is derived from an EMBL/GenBank/DDBJ whole genome shotgun (WGS) entry which is preliminary data.</text>
</comment>
<organism evidence="2 3">
    <name type="scientific">Pseudocercospora fuligena</name>
    <dbReference type="NCBI Taxonomy" id="685502"/>
    <lineage>
        <taxon>Eukaryota</taxon>
        <taxon>Fungi</taxon>
        <taxon>Dikarya</taxon>
        <taxon>Ascomycota</taxon>
        <taxon>Pezizomycotina</taxon>
        <taxon>Dothideomycetes</taxon>
        <taxon>Dothideomycetidae</taxon>
        <taxon>Mycosphaerellales</taxon>
        <taxon>Mycosphaerellaceae</taxon>
        <taxon>Pseudocercospora</taxon>
    </lineage>
</organism>
<dbReference type="EMBL" id="JABCIY010000168">
    <property type="protein sequence ID" value="KAF7190909.1"/>
    <property type="molecule type" value="Genomic_DNA"/>
</dbReference>
<sequence length="117" mass="13027">MRVLTKELFEMVLDMTISDITEFLHYESGIVTTEDMTGAGQDQIEKQRRAMEGQEIRKRQVMLGKIASDLLSQARTGMERRIEQLKETAGDGLSREEASDDDVKGASQDETVAASTA</sequence>
<protein>
    <submittedName>
        <fullName evidence="2">Uncharacterized protein</fullName>
    </submittedName>
</protein>